<dbReference type="GO" id="GO:0032259">
    <property type="term" value="P:methylation"/>
    <property type="evidence" value="ECO:0007669"/>
    <property type="project" value="UniProtKB-KW"/>
</dbReference>
<dbReference type="OrthoDB" id="9806473at2"/>
<dbReference type="CDD" id="cd06588">
    <property type="entry name" value="PhnB_like"/>
    <property type="match status" value="2"/>
</dbReference>
<dbReference type="PANTHER" id="PTHR33990">
    <property type="entry name" value="PROTEIN YJDN-RELATED"/>
    <property type="match status" value="1"/>
</dbReference>
<dbReference type="Gene3D" id="3.30.720.100">
    <property type="match status" value="1"/>
</dbReference>
<dbReference type="EMBL" id="QGGO01000007">
    <property type="protein sequence ID" value="PWK27286.1"/>
    <property type="molecule type" value="Genomic_DNA"/>
</dbReference>
<evidence type="ECO:0000313" key="2">
    <source>
        <dbReference type="EMBL" id="PWK27286.1"/>
    </source>
</evidence>
<protein>
    <submittedName>
        <fullName evidence="2">Putative 3-demethylubiquinone-9 3-methyltransferase (Glyoxalase superfamily)</fullName>
    </submittedName>
</protein>
<dbReference type="Gene3D" id="3.10.180.10">
    <property type="entry name" value="2,3-Dihydroxybiphenyl 1,2-Dioxygenase, domain 1"/>
    <property type="match status" value="1"/>
</dbReference>
<dbReference type="RefSeq" id="WP_109742363.1">
    <property type="nucleotide sequence ID" value="NZ_QGGO01000007.1"/>
</dbReference>
<accession>A0A316EBF1</accession>
<comment type="caution">
    <text evidence="2">The sequence shown here is derived from an EMBL/GenBank/DDBJ whole genome shotgun (WGS) entry which is preliminary data.</text>
</comment>
<keyword evidence="3" id="KW-1185">Reference proteome</keyword>
<keyword evidence="2" id="KW-0489">Methyltransferase</keyword>
<dbReference type="AlphaFoldDB" id="A0A316EBF1"/>
<reference evidence="2 3" key="1">
    <citation type="submission" date="2018-05" db="EMBL/GenBank/DDBJ databases">
        <title>Genomic Encyclopedia of Archaeal and Bacterial Type Strains, Phase II (KMG-II): from individual species to whole genera.</title>
        <authorList>
            <person name="Goeker M."/>
        </authorList>
    </citation>
    <scope>NUCLEOTIDE SEQUENCE [LARGE SCALE GENOMIC DNA]</scope>
    <source>
        <strain evidence="2 3">DSM 22214</strain>
    </source>
</reference>
<dbReference type="GO" id="GO:0008168">
    <property type="term" value="F:methyltransferase activity"/>
    <property type="evidence" value="ECO:0007669"/>
    <property type="project" value="UniProtKB-KW"/>
</dbReference>
<dbReference type="InterPro" id="IPR028973">
    <property type="entry name" value="PhnB-like"/>
</dbReference>
<keyword evidence="2" id="KW-0808">Transferase</keyword>
<name>A0A316EBF1_9BACT</name>
<dbReference type="Proteomes" id="UP000245489">
    <property type="component" value="Unassembled WGS sequence"/>
</dbReference>
<keyword evidence="2" id="KW-0830">Ubiquinone</keyword>
<dbReference type="Pfam" id="PF06983">
    <property type="entry name" value="3-dmu-9_3-mt"/>
    <property type="match status" value="2"/>
</dbReference>
<sequence length="274" mass="31205">MTNQIYPCLWFDGQAEAAAEFYCSIFKNSKVTMASPMVVNFELDGKKFMGLNGGPMFKFTPAISIFATFETIEETNEVWDKLFEGGKALMPIDKYNWSERYGWLQDKFGLTWQISVVNPSATPQIKPSMLFVNEKFGKAQEAINLYTSVFEDSAIDFLVPYPETNNVLYAEFNLKKHGFIAMDGPGKHEYTFNEAFSIVVDCQTQDEIDHYWNQLTSDGGQESQCGWLKDKFGVSWQIVPNIIGSLMSNPEKAQKVMQAIMQMKKMDIEKLINA</sequence>
<dbReference type="InterPro" id="IPR029068">
    <property type="entry name" value="Glyas_Bleomycin-R_OHBP_Dase"/>
</dbReference>
<dbReference type="Gene3D" id="3.30.720.110">
    <property type="match status" value="1"/>
</dbReference>
<evidence type="ECO:0000259" key="1">
    <source>
        <dbReference type="Pfam" id="PF06983"/>
    </source>
</evidence>
<feature type="domain" description="PhnB-like" evidence="1">
    <location>
        <begin position="124"/>
        <end position="239"/>
    </location>
</feature>
<dbReference type="SUPFAM" id="SSF54593">
    <property type="entry name" value="Glyoxalase/Bleomycin resistance protein/Dihydroxybiphenyl dioxygenase"/>
    <property type="match status" value="2"/>
</dbReference>
<evidence type="ECO:0000313" key="3">
    <source>
        <dbReference type="Proteomes" id="UP000245489"/>
    </source>
</evidence>
<organism evidence="2 3">
    <name type="scientific">Arcicella aurantiaca</name>
    <dbReference type="NCBI Taxonomy" id="591202"/>
    <lineage>
        <taxon>Bacteria</taxon>
        <taxon>Pseudomonadati</taxon>
        <taxon>Bacteroidota</taxon>
        <taxon>Cytophagia</taxon>
        <taxon>Cytophagales</taxon>
        <taxon>Flectobacillaceae</taxon>
        <taxon>Arcicella</taxon>
    </lineage>
</organism>
<gene>
    <name evidence="2" type="ORF">LV89_01599</name>
</gene>
<feature type="domain" description="PhnB-like" evidence="1">
    <location>
        <begin position="4"/>
        <end position="114"/>
    </location>
</feature>
<proteinExistence type="predicted"/>